<organism evidence="2 3">
    <name type="scientific">Tribolium castaneum</name>
    <name type="common">Red flour beetle</name>
    <dbReference type="NCBI Taxonomy" id="7070"/>
    <lineage>
        <taxon>Eukaryota</taxon>
        <taxon>Metazoa</taxon>
        <taxon>Ecdysozoa</taxon>
        <taxon>Arthropoda</taxon>
        <taxon>Hexapoda</taxon>
        <taxon>Insecta</taxon>
        <taxon>Pterygota</taxon>
        <taxon>Neoptera</taxon>
        <taxon>Endopterygota</taxon>
        <taxon>Coleoptera</taxon>
        <taxon>Polyphaga</taxon>
        <taxon>Cucujiformia</taxon>
        <taxon>Tenebrionidae</taxon>
        <taxon>Tenebrionidae incertae sedis</taxon>
        <taxon>Tribolium</taxon>
    </lineage>
</organism>
<dbReference type="InParanoid" id="D6WKG8"/>
<keyword evidence="3" id="KW-1185">Reference proteome</keyword>
<feature type="transmembrane region" description="Helical" evidence="1">
    <location>
        <begin position="31"/>
        <end position="51"/>
    </location>
</feature>
<dbReference type="OrthoDB" id="6157510at2759"/>
<dbReference type="Proteomes" id="UP000007266">
    <property type="component" value="Linkage group 5"/>
</dbReference>
<dbReference type="AlphaFoldDB" id="D6WKG8"/>
<dbReference type="PANTHER" id="PTHR33444:SF2">
    <property type="entry name" value="MARVEL DOMAIN-CONTAINING PROTEIN"/>
    <property type="match status" value="1"/>
</dbReference>
<reference evidence="2 3" key="1">
    <citation type="journal article" date="2008" name="Nature">
        <title>The genome of the model beetle and pest Tribolium castaneum.</title>
        <authorList>
            <consortium name="Tribolium Genome Sequencing Consortium"/>
            <person name="Richards S."/>
            <person name="Gibbs R.A."/>
            <person name="Weinstock G.M."/>
            <person name="Brown S.J."/>
            <person name="Denell R."/>
            <person name="Beeman R.W."/>
            <person name="Gibbs R."/>
            <person name="Beeman R.W."/>
            <person name="Brown S.J."/>
            <person name="Bucher G."/>
            <person name="Friedrich M."/>
            <person name="Grimmelikhuijzen C.J."/>
            <person name="Klingler M."/>
            <person name="Lorenzen M."/>
            <person name="Richards S."/>
            <person name="Roth S."/>
            <person name="Schroder R."/>
            <person name="Tautz D."/>
            <person name="Zdobnov E.M."/>
            <person name="Muzny D."/>
            <person name="Gibbs R.A."/>
            <person name="Weinstock G.M."/>
            <person name="Attaway T."/>
            <person name="Bell S."/>
            <person name="Buhay C.J."/>
            <person name="Chandrabose M.N."/>
            <person name="Chavez D."/>
            <person name="Clerk-Blankenburg K.P."/>
            <person name="Cree A."/>
            <person name="Dao M."/>
            <person name="Davis C."/>
            <person name="Chacko J."/>
            <person name="Dinh H."/>
            <person name="Dugan-Rocha S."/>
            <person name="Fowler G."/>
            <person name="Garner T.T."/>
            <person name="Garnes J."/>
            <person name="Gnirke A."/>
            <person name="Hawes A."/>
            <person name="Hernandez J."/>
            <person name="Hines S."/>
            <person name="Holder M."/>
            <person name="Hume J."/>
            <person name="Jhangiani S.N."/>
            <person name="Joshi V."/>
            <person name="Khan Z.M."/>
            <person name="Jackson L."/>
            <person name="Kovar C."/>
            <person name="Kowis A."/>
            <person name="Lee S."/>
            <person name="Lewis L.R."/>
            <person name="Margolis J."/>
            <person name="Morgan M."/>
            <person name="Nazareth L.V."/>
            <person name="Nguyen N."/>
            <person name="Okwuonu G."/>
            <person name="Parker D."/>
            <person name="Richards S."/>
            <person name="Ruiz S.J."/>
            <person name="Santibanez J."/>
            <person name="Savard J."/>
            <person name="Scherer S.E."/>
            <person name="Schneider B."/>
            <person name="Sodergren E."/>
            <person name="Tautz D."/>
            <person name="Vattahil S."/>
            <person name="Villasana D."/>
            <person name="White C.S."/>
            <person name="Wright R."/>
            <person name="Park Y."/>
            <person name="Beeman R.W."/>
            <person name="Lord J."/>
            <person name="Oppert B."/>
            <person name="Lorenzen M."/>
            <person name="Brown S."/>
            <person name="Wang L."/>
            <person name="Savard J."/>
            <person name="Tautz D."/>
            <person name="Richards S."/>
            <person name="Weinstock G."/>
            <person name="Gibbs R.A."/>
            <person name="Liu Y."/>
            <person name="Worley K."/>
            <person name="Weinstock G."/>
            <person name="Elsik C.G."/>
            <person name="Reese J.T."/>
            <person name="Elhaik E."/>
            <person name="Landan G."/>
            <person name="Graur D."/>
            <person name="Arensburger P."/>
            <person name="Atkinson P."/>
            <person name="Beeman R.W."/>
            <person name="Beidler J."/>
            <person name="Brown S.J."/>
            <person name="Demuth J.P."/>
            <person name="Drury D.W."/>
            <person name="Du Y.Z."/>
            <person name="Fujiwara H."/>
            <person name="Lorenzen M."/>
            <person name="Maselli V."/>
            <person name="Osanai M."/>
            <person name="Park Y."/>
            <person name="Robertson H.M."/>
            <person name="Tu Z."/>
            <person name="Wang J.J."/>
            <person name="Wang S."/>
            <person name="Richards S."/>
            <person name="Song H."/>
            <person name="Zhang L."/>
            <person name="Sodergren E."/>
            <person name="Werner D."/>
            <person name="Stanke M."/>
            <person name="Morgenstern B."/>
            <person name="Solovyev V."/>
            <person name="Kosarev P."/>
            <person name="Brown G."/>
            <person name="Chen H.C."/>
            <person name="Ermolaeva O."/>
            <person name="Hlavina W."/>
            <person name="Kapustin Y."/>
            <person name="Kiryutin B."/>
            <person name="Kitts P."/>
            <person name="Maglott D."/>
            <person name="Pruitt K."/>
            <person name="Sapojnikov V."/>
            <person name="Souvorov A."/>
            <person name="Mackey A.J."/>
            <person name="Waterhouse R.M."/>
            <person name="Wyder S."/>
            <person name="Zdobnov E.M."/>
            <person name="Zdobnov E.M."/>
            <person name="Wyder S."/>
            <person name="Kriventseva E.V."/>
            <person name="Kadowaki T."/>
            <person name="Bork P."/>
            <person name="Aranda M."/>
            <person name="Bao R."/>
            <person name="Beermann A."/>
            <person name="Berns N."/>
            <person name="Bolognesi R."/>
            <person name="Bonneton F."/>
            <person name="Bopp D."/>
            <person name="Brown S.J."/>
            <person name="Bucher G."/>
            <person name="Butts T."/>
            <person name="Chaumot A."/>
            <person name="Denell R.E."/>
            <person name="Ferrier D.E."/>
            <person name="Friedrich M."/>
            <person name="Gordon C.M."/>
            <person name="Jindra M."/>
            <person name="Klingler M."/>
            <person name="Lan Q."/>
            <person name="Lattorff H.M."/>
            <person name="Laudet V."/>
            <person name="von Levetsow C."/>
            <person name="Liu Z."/>
            <person name="Lutz R."/>
            <person name="Lynch J.A."/>
            <person name="da Fonseca R.N."/>
            <person name="Posnien N."/>
            <person name="Reuter R."/>
            <person name="Roth S."/>
            <person name="Savard J."/>
            <person name="Schinko J.B."/>
            <person name="Schmitt C."/>
            <person name="Schoppmeier M."/>
            <person name="Schroder R."/>
            <person name="Shippy T.D."/>
            <person name="Simonnet F."/>
            <person name="Marques-Souza H."/>
            <person name="Tautz D."/>
            <person name="Tomoyasu Y."/>
            <person name="Trauner J."/>
            <person name="Van der Zee M."/>
            <person name="Vervoort M."/>
            <person name="Wittkopp N."/>
            <person name="Wimmer E.A."/>
            <person name="Yang X."/>
            <person name="Jones A.K."/>
            <person name="Sattelle D.B."/>
            <person name="Ebert P.R."/>
            <person name="Nelson D."/>
            <person name="Scott J.G."/>
            <person name="Beeman R.W."/>
            <person name="Muthukrishnan S."/>
            <person name="Kramer K.J."/>
            <person name="Arakane Y."/>
            <person name="Beeman R.W."/>
            <person name="Zhu Q."/>
            <person name="Hogenkamp D."/>
            <person name="Dixit R."/>
            <person name="Oppert B."/>
            <person name="Jiang H."/>
            <person name="Zou Z."/>
            <person name="Marshall J."/>
            <person name="Elpidina E."/>
            <person name="Vinokurov K."/>
            <person name="Oppert C."/>
            <person name="Zou Z."/>
            <person name="Evans J."/>
            <person name="Lu Z."/>
            <person name="Zhao P."/>
            <person name="Sumathipala N."/>
            <person name="Altincicek B."/>
            <person name="Vilcinskas A."/>
            <person name="Williams M."/>
            <person name="Hultmark D."/>
            <person name="Hetru C."/>
            <person name="Jiang H."/>
            <person name="Grimmelikhuijzen C.J."/>
            <person name="Hauser F."/>
            <person name="Cazzamali G."/>
            <person name="Williamson M."/>
            <person name="Park Y."/>
            <person name="Li B."/>
            <person name="Tanaka Y."/>
            <person name="Predel R."/>
            <person name="Neupert S."/>
            <person name="Schachtner J."/>
            <person name="Verleyen P."/>
            <person name="Raible F."/>
            <person name="Bork P."/>
            <person name="Friedrich M."/>
            <person name="Walden K.K."/>
            <person name="Robertson H.M."/>
            <person name="Angeli S."/>
            <person name="Foret S."/>
            <person name="Bucher G."/>
            <person name="Schuetz S."/>
            <person name="Maleszka R."/>
            <person name="Wimmer E.A."/>
            <person name="Beeman R.W."/>
            <person name="Lorenzen M."/>
            <person name="Tomoyasu Y."/>
            <person name="Miller S.C."/>
            <person name="Grossmann D."/>
            <person name="Bucher G."/>
        </authorList>
    </citation>
    <scope>NUCLEOTIDE SEQUENCE [LARGE SCALE GENOMIC DNA]</scope>
    <source>
        <strain evidence="2 3">Georgia GA2</strain>
    </source>
</reference>
<evidence type="ECO:0000313" key="2">
    <source>
        <dbReference type="EMBL" id="EFA03581.1"/>
    </source>
</evidence>
<feature type="transmembrane region" description="Helical" evidence="1">
    <location>
        <begin position="136"/>
        <end position="169"/>
    </location>
</feature>
<evidence type="ECO:0000256" key="1">
    <source>
        <dbReference type="SAM" id="Phobius"/>
    </source>
</evidence>
<feature type="transmembrane region" description="Helical" evidence="1">
    <location>
        <begin position="93"/>
        <end position="116"/>
    </location>
</feature>
<keyword evidence="1" id="KW-0472">Membrane</keyword>
<evidence type="ECO:0000313" key="3">
    <source>
        <dbReference type="Proteomes" id="UP000007266"/>
    </source>
</evidence>
<reference evidence="2 3" key="2">
    <citation type="journal article" date="2010" name="Nucleic Acids Res.">
        <title>BeetleBase in 2010: revisions to provide comprehensive genomic information for Tribolium castaneum.</title>
        <authorList>
            <person name="Kim H.S."/>
            <person name="Murphy T."/>
            <person name="Xia J."/>
            <person name="Caragea D."/>
            <person name="Park Y."/>
            <person name="Beeman R.W."/>
            <person name="Lorenzen M.D."/>
            <person name="Butcher S."/>
            <person name="Manak J.R."/>
            <person name="Brown S.J."/>
        </authorList>
    </citation>
    <scope>GENOME REANNOTATION</scope>
    <source>
        <strain evidence="2 3">Georgia GA2</strain>
    </source>
</reference>
<dbReference type="HOGENOM" id="CLU_1316947_0_0_1"/>
<dbReference type="PANTHER" id="PTHR33444">
    <property type="entry name" value="SI:DKEY-19B23.12-RELATED"/>
    <property type="match status" value="1"/>
</dbReference>
<keyword evidence="1" id="KW-1133">Transmembrane helix</keyword>
<dbReference type="OMA" id="TIKWIMA"/>
<dbReference type="EMBL" id="KQ971342">
    <property type="protein sequence ID" value="EFA03581.1"/>
    <property type="molecule type" value="Genomic_DNA"/>
</dbReference>
<protein>
    <submittedName>
        <fullName evidence="2">Uncharacterized protein</fullName>
    </submittedName>
</protein>
<sequence>MDEQHQGDDETNKKAVVKSSIKKLKKKFVPGLKYTLLISAAINFSMLVVGCLNVHKCPVNKDIPLFLIATGAIGLMSKFVSYIRGRLSKHVQVLYIESALYSVETIFFCLGTYWVYKAFQPSYDPLDGKLYCNKTAYLFAFIYITSFYAIIIAILAGFCCFICCALCLFAVATRTGSSESPHVNVEETETSTLKVEDQNVEQPLVTANP</sequence>
<dbReference type="PhylomeDB" id="D6WKG8"/>
<dbReference type="STRING" id="7070.D6WKG8"/>
<dbReference type="InterPro" id="IPR040350">
    <property type="entry name" value="TMEM272"/>
</dbReference>
<proteinExistence type="predicted"/>
<accession>D6WKG8</accession>
<feature type="transmembrane region" description="Helical" evidence="1">
    <location>
        <begin position="63"/>
        <end position="81"/>
    </location>
</feature>
<dbReference type="KEGG" id="tca:103312998"/>
<gene>
    <name evidence="2" type="primary">AUGUSTUS-3.0.2_13664</name>
    <name evidence="2" type="ORF">TcasGA2_TC013664</name>
</gene>
<keyword evidence="1" id="KW-0812">Transmembrane</keyword>
<name>D6WKG8_TRICA</name>